<dbReference type="EMBL" id="CADEPM010000010">
    <property type="protein sequence ID" value="CAB3410376.1"/>
    <property type="molecule type" value="Genomic_DNA"/>
</dbReference>
<dbReference type="Proteomes" id="UP000494206">
    <property type="component" value="Unassembled WGS sequence"/>
</dbReference>
<keyword evidence="2" id="KW-1185">Reference proteome</keyword>
<evidence type="ECO:0000313" key="2">
    <source>
        <dbReference type="Proteomes" id="UP000494206"/>
    </source>
</evidence>
<sequence length="108" mass="12144">MLLSIYGQRKCPTADSGVDSCESTPHLSSVNSPNSYTCDGNDAELNWLIQFAHLDCGESSKFPKTPSWSWATENDVIPAKFTRDGYAYFDNSDYKMFKVYDVNVVLLQ</sequence>
<protein>
    <submittedName>
        <fullName evidence="1">Uncharacterized protein</fullName>
    </submittedName>
</protein>
<organism evidence="1 2">
    <name type="scientific">Caenorhabditis bovis</name>
    <dbReference type="NCBI Taxonomy" id="2654633"/>
    <lineage>
        <taxon>Eukaryota</taxon>
        <taxon>Metazoa</taxon>
        <taxon>Ecdysozoa</taxon>
        <taxon>Nematoda</taxon>
        <taxon>Chromadorea</taxon>
        <taxon>Rhabditida</taxon>
        <taxon>Rhabditina</taxon>
        <taxon>Rhabditomorpha</taxon>
        <taxon>Rhabditoidea</taxon>
        <taxon>Rhabditidae</taxon>
        <taxon>Peloderinae</taxon>
        <taxon>Caenorhabditis</taxon>
    </lineage>
</organism>
<name>A0A8S1FD34_9PELO</name>
<dbReference type="AlphaFoldDB" id="A0A8S1FD34"/>
<evidence type="ECO:0000313" key="1">
    <source>
        <dbReference type="EMBL" id="CAB3410376.1"/>
    </source>
</evidence>
<gene>
    <name evidence="1" type="ORF">CBOVIS_LOCUS11908</name>
</gene>
<reference evidence="1 2" key="1">
    <citation type="submission" date="2020-04" db="EMBL/GenBank/DDBJ databases">
        <authorList>
            <person name="Laetsch R D."/>
            <person name="Stevens L."/>
            <person name="Kumar S."/>
            <person name="Blaxter L. M."/>
        </authorList>
    </citation>
    <scope>NUCLEOTIDE SEQUENCE [LARGE SCALE GENOMIC DNA]</scope>
</reference>
<comment type="caution">
    <text evidence="1">The sequence shown here is derived from an EMBL/GenBank/DDBJ whole genome shotgun (WGS) entry which is preliminary data.</text>
</comment>
<accession>A0A8S1FD34</accession>
<proteinExistence type="predicted"/>